<dbReference type="RefSeq" id="WP_201432374.1">
    <property type="nucleotide sequence ID" value="NZ_JAEQBW010000010.1"/>
</dbReference>
<dbReference type="Gene3D" id="3.40.1280.10">
    <property type="match status" value="1"/>
</dbReference>
<dbReference type="CDD" id="cd18082">
    <property type="entry name" value="SpoU-like_family"/>
    <property type="match status" value="1"/>
</dbReference>
<dbReference type="AlphaFoldDB" id="A0A934X1C6"/>
<dbReference type="GO" id="GO:0003723">
    <property type="term" value="F:RNA binding"/>
    <property type="evidence" value="ECO:0007669"/>
    <property type="project" value="InterPro"/>
</dbReference>
<dbReference type="PANTHER" id="PTHR46429:SF1">
    <property type="entry name" value="23S RRNA (GUANOSINE-2'-O-)-METHYLTRANSFERASE RLMB"/>
    <property type="match status" value="1"/>
</dbReference>
<evidence type="ECO:0000313" key="5">
    <source>
        <dbReference type="Proteomes" id="UP000611723"/>
    </source>
</evidence>
<dbReference type="EMBL" id="JAEQBW010000010">
    <property type="protein sequence ID" value="MBK6266687.1"/>
    <property type="molecule type" value="Genomic_DNA"/>
</dbReference>
<feature type="domain" description="tRNA/rRNA methyltransferase SpoU type" evidence="3">
    <location>
        <begin position="20"/>
        <end position="163"/>
    </location>
</feature>
<evidence type="ECO:0000256" key="1">
    <source>
        <dbReference type="ARBA" id="ARBA00022603"/>
    </source>
</evidence>
<dbReference type="PANTHER" id="PTHR46429">
    <property type="entry name" value="23S RRNA (GUANOSINE-2'-O-)-METHYLTRANSFERASE RLMB"/>
    <property type="match status" value="1"/>
</dbReference>
<name>A0A934X1C6_9BACT</name>
<keyword evidence="1 4" id="KW-0489">Methyltransferase</keyword>
<accession>A0A934X1C6</accession>
<keyword evidence="2" id="KW-0808">Transferase</keyword>
<evidence type="ECO:0000256" key="2">
    <source>
        <dbReference type="ARBA" id="ARBA00022679"/>
    </source>
</evidence>
<gene>
    <name evidence="4" type="ORF">JKA74_16700</name>
</gene>
<comment type="caution">
    <text evidence="4">The sequence shown here is derived from an EMBL/GenBank/DDBJ whole genome shotgun (WGS) entry which is preliminary data.</text>
</comment>
<dbReference type="InterPro" id="IPR001537">
    <property type="entry name" value="SpoU_MeTrfase"/>
</dbReference>
<dbReference type="SUPFAM" id="SSF75217">
    <property type="entry name" value="alpha/beta knot"/>
    <property type="match status" value="1"/>
</dbReference>
<dbReference type="GO" id="GO:0005829">
    <property type="term" value="C:cytosol"/>
    <property type="evidence" value="ECO:0007669"/>
    <property type="project" value="TreeGrafter"/>
</dbReference>
<organism evidence="4 5">
    <name type="scientific">Marivirga aurantiaca</name>
    <dbReference type="NCBI Taxonomy" id="2802615"/>
    <lineage>
        <taxon>Bacteria</taxon>
        <taxon>Pseudomonadati</taxon>
        <taxon>Bacteroidota</taxon>
        <taxon>Cytophagia</taxon>
        <taxon>Cytophagales</taxon>
        <taxon>Marivirgaceae</taxon>
        <taxon>Marivirga</taxon>
    </lineage>
</organism>
<dbReference type="GO" id="GO:0006396">
    <property type="term" value="P:RNA processing"/>
    <property type="evidence" value="ECO:0007669"/>
    <property type="project" value="InterPro"/>
</dbReference>
<dbReference type="InterPro" id="IPR004441">
    <property type="entry name" value="rRNA_MeTrfase_TrmH"/>
</dbReference>
<evidence type="ECO:0000313" key="4">
    <source>
        <dbReference type="EMBL" id="MBK6266687.1"/>
    </source>
</evidence>
<dbReference type="Pfam" id="PF00588">
    <property type="entry name" value="SpoU_methylase"/>
    <property type="match status" value="1"/>
</dbReference>
<dbReference type="GO" id="GO:0008173">
    <property type="term" value="F:RNA methyltransferase activity"/>
    <property type="evidence" value="ECO:0007669"/>
    <property type="project" value="InterPro"/>
</dbReference>
<dbReference type="GO" id="GO:0032259">
    <property type="term" value="P:methylation"/>
    <property type="evidence" value="ECO:0007669"/>
    <property type="project" value="UniProtKB-KW"/>
</dbReference>
<protein>
    <submittedName>
        <fullName evidence="4">TrmH family RNA methyltransferase</fullName>
    </submittedName>
</protein>
<dbReference type="Proteomes" id="UP000611723">
    <property type="component" value="Unassembled WGS sequence"/>
</dbReference>
<sequence>MEELQKQHQDVVNSEHNKPLVIIAENLRTPENVGMVLRVAEAFAVKKVYFTGPHGIDLTTKVKRASRNTYQKIDFSFSESTLIVLEDLIKQQYEVVALEITKESIPVQEFSFADYAKVALVIGSERKGISEASLLEIPHSVHISLFGNNSSINVVSALSIALYEILRGN</sequence>
<dbReference type="InterPro" id="IPR029028">
    <property type="entry name" value="Alpha/beta_knot_MTases"/>
</dbReference>
<proteinExistence type="predicted"/>
<keyword evidence="5" id="KW-1185">Reference proteome</keyword>
<reference evidence="4" key="1">
    <citation type="submission" date="2021-01" db="EMBL/GenBank/DDBJ databases">
        <title>Marivirga aurantiaca sp. nov., isolated from intertidal surface sediments.</title>
        <authorList>
            <person name="Zhang M."/>
        </authorList>
    </citation>
    <scope>NUCLEOTIDE SEQUENCE</scope>
    <source>
        <strain evidence="4">S37H4</strain>
    </source>
</reference>
<evidence type="ECO:0000259" key="3">
    <source>
        <dbReference type="Pfam" id="PF00588"/>
    </source>
</evidence>
<dbReference type="InterPro" id="IPR029026">
    <property type="entry name" value="tRNA_m1G_MTases_N"/>
</dbReference>